<keyword evidence="7" id="KW-0594">Phospholipid biosynthesis</keyword>
<keyword evidence="6" id="KW-0443">Lipid metabolism</keyword>
<dbReference type="Gene3D" id="3.40.50.620">
    <property type="entry name" value="HUPs"/>
    <property type="match status" value="2"/>
</dbReference>
<protein>
    <recommendedName>
        <fullName evidence="10">ethanolamine-phosphate cytidylyltransferase</fullName>
        <ecNumber evidence="10">2.7.7.14</ecNumber>
    </recommendedName>
    <alternativeName>
        <fullName evidence="11">CTP:phosphoethanolamine cytidylyltransferase</fullName>
    </alternativeName>
</protein>
<evidence type="ECO:0000256" key="1">
    <source>
        <dbReference type="ARBA" id="ARBA00005189"/>
    </source>
</evidence>
<evidence type="ECO:0000256" key="2">
    <source>
        <dbReference type="ARBA" id="ARBA00010101"/>
    </source>
</evidence>
<dbReference type="CDD" id="cd02174">
    <property type="entry name" value="CCT"/>
    <property type="match status" value="1"/>
</dbReference>
<dbReference type="UniPathway" id="UPA00558">
    <property type="reaction ID" value="UER00742"/>
</dbReference>
<comment type="pathway">
    <text evidence="9">Phospholipid metabolism; phosphatidylethanolamine biosynthesis; phosphatidylethanolamine from ethanolamine: step 2/3.</text>
</comment>
<dbReference type="InterPro" id="IPR004821">
    <property type="entry name" value="Cyt_trans-like"/>
</dbReference>
<feature type="domain" description="Cytidyltransferase-like" evidence="12">
    <location>
        <begin position="202"/>
        <end position="298"/>
    </location>
</feature>
<dbReference type="SUPFAM" id="SSF52374">
    <property type="entry name" value="Nucleotidylyl transferase"/>
    <property type="match status" value="2"/>
</dbReference>
<keyword evidence="5" id="KW-0548">Nucleotidyltransferase</keyword>
<evidence type="ECO:0000256" key="4">
    <source>
        <dbReference type="ARBA" id="ARBA00022679"/>
    </source>
</evidence>
<dbReference type="InterPro" id="IPR044608">
    <property type="entry name" value="Ect1/PCYT2"/>
</dbReference>
<comment type="pathway">
    <text evidence="1">Lipid metabolism.</text>
</comment>
<dbReference type="OrthoDB" id="5835869at2759"/>
<evidence type="ECO:0000256" key="10">
    <source>
        <dbReference type="ARBA" id="ARBA00024221"/>
    </source>
</evidence>
<evidence type="ECO:0000256" key="3">
    <source>
        <dbReference type="ARBA" id="ARBA00022516"/>
    </source>
</evidence>
<dbReference type="InterPro" id="IPR041723">
    <property type="entry name" value="CCT"/>
</dbReference>
<dbReference type="Pfam" id="PF01467">
    <property type="entry name" value="CTP_transf_like"/>
    <property type="match status" value="2"/>
</dbReference>
<dbReference type="GO" id="GO:0005737">
    <property type="term" value="C:cytoplasm"/>
    <property type="evidence" value="ECO:0007669"/>
    <property type="project" value="TreeGrafter"/>
</dbReference>
<keyword evidence="4" id="KW-0808">Transferase</keyword>
<keyword evidence="3" id="KW-0444">Lipid biosynthesis</keyword>
<evidence type="ECO:0000313" key="13">
    <source>
        <dbReference type="EMBL" id="CAD5220712.1"/>
    </source>
</evidence>
<reference evidence="13" key="1">
    <citation type="submission" date="2020-09" db="EMBL/GenBank/DDBJ databases">
        <authorList>
            <person name="Kikuchi T."/>
        </authorList>
    </citation>
    <scope>NUCLEOTIDE SEQUENCE</scope>
    <source>
        <strain evidence="13">SH1</strain>
    </source>
</reference>
<evidence type="ECO:0000313" key="14">
    <source>
        <dbReference type="Proteomes" id="UP000614601"/>
    </source>
</evidence>
<keyword evidence="14" id="KW-1185">Reference proteome</keyword>
<dbReference type="PANTHER" id="PTHR45780:SF2">
    <property type="entry name" value="ETHANOLAMINE-PHOSPHATE CYTIDYLYLTRANSFERASE"/>
    <property type="match status" value="1"/>
</dbReference>
<gene>
    <name evidence="13" type="ORF">BOKJ2_LOCUS9081</name>
</gene>
<evidence type="ECO:0000256" key="6">
    <source>
        <dbReference type="ARBA" id="ARBA00023098"/>
    </source>
</evidence>
<evidence type="ECO:0000256" key="8">
    <source>
        <dbReference type="ARBA" id="ARBA00023264"/>
    </source>
</evidence>
<dbReference type="AlphaFoldDB" id="A0A811KYU9"/>
<evidence type="ECO:0000259" key="12">
    <source>
        <dbReference type="Pfam" id="PF01467"/>
    </source>
</evidence>
<dbReference type="InterPro" id="IPR014729">
    <property type="entry name" value="Rossmann-like_a/b/a_fold"/>
</dbReference>
<sequence>MATIPNARVWCDGCYDMVHFGHANHLRQAKAMGAKLIAGVHTDRDIEYNKGPPVFNEQERYKMVAAIRWVDQVVAGAPYVTTVETLNQHDCDFCVHGDDVTLTAEGEDTYAEVKRLRRYRECKRTPGVSTTDLVGRMLLLTRSHHTKENDFTEEQMEIAKALATDSTAKQLYVTVNKYDSKSQSLIEVIKGVDRLLEDKVVYVCGSFDLFHNGHLCFLEAAAKLGIYVVVGVFEDHVVNEYKGQNYPVMTLAERVMTVMAYKPVRQVIVGAPYEVTKDFIEDLKIDYVVNGVSSGHTDSENDHSEDRFGYAKSIGIYKQITSGNRMTNERIIDRIVENRRLYEARNRRRGRQ</sequence>
<dbReference type="NCBIfam" id="TIGR00125">
    <property type="entry name" value="cyt_tran_rel"/>
    <property type="match status" value="2"/>
</dbReference>
<name>A0A811KYU9_9BILA</name>
<proteinExistence type="inferred from homology"/>
<dbReference type="GO" id="GO:0006646">
    <property type="term" value="P:phosphatidylethanolamine biosynthetic process"/>
    <property type="evidence" value="ECO:0007669"/>
    <property type="project" value="UniProtKB-UniPathway"/>
</dbReference>
<dbReference type="PANTHER" id="PTHR45780">
    <property type="entry name" value="ETHANOLAMINE-PHOSPHATE CYTIDYLYLTRANSFERASE"/>
    <property type="match status" value="1"/>
</dbReference>
<dbReference type="EMBL" id="CAJFCW020000004">
    <property type="protein sequence ID" value="CAG9114067.1"/>
    <property type="molecule type" value="Genomic_DNA"/>
</dbReference>
<comment type="similarity">
    <text evidence="2">Belongs to the cytidylyltransferase family.</text>
</comment>
<dbReference type="Proteomes" id="UP000614601">
    <property type="component" value="Unassembled WGS sequence"/>
</dbReference>
<evidence type="ECO:0000256" key="7">
    <source>
        <dbReference type="ARBA" id="ARBA00023209"/>
    </source>
</evidence>
<dbReference type="EC" id="2.7.7.14" evidence="10"/>
<keyword evidence="8" id="KW-1208">Phospholipid metabolism</keyword>
<evidence type="ECO:0000256" key="9">
    <source>
        <dbReference type="ARBA" id="ARBA00024191"/>
    </source>
</evidence>
<dbReference type="GO" id="GO:0004306">
    <property type="term" value="F:ethanolamine-phosphate cytidylyltransferase activity"/>
    <property type="evidence" value="ECO:0007669"/>
    <property type="project" value="UniProtKB-EC"/>
</dbReference>
<dbReference type="Proteomes" id="UP000783686">
    <property type="component" value="Unassembled WGS sequence"/>
</dbReference>
<comment type="caution">
    <text evidence="13">The sequence shown here is derived from an EMBL/GenBank/DDBJ whole genome shotgun (WGS) entry which is preliminary data.</text>
</comment>
<dbReference type="EMBL" id="CAJFDH010000004">
    <property type="protein sequence ID" value="CAD5220712.1"/>
    <property type="molecule type" value="Genomic_DNA"/>
</dbReference>
<evidence type="ECO:0000256" key="5">
    <source>
        <dbReference type="ARBA" id="ARBA00022695"/>
    </source>
</evidence>
<evidence type="ECO:0000256" key="11">
    <source>
        <dbReference type="ARBA" id="ARBA00031473"/>
    </source>
</evidence>
<organism evidence="13 14">
    <name type="scientific">Bursaphelenchus okinawaensis</name>
    <dbReference type="NCBI Taxonomy" id="465554"/>
    <lineage>
        <taxon>Eukaryota</taxon>
        <taxon>Metazoa</taxon>
        <taxon>Ecdysozoa</taxon>
        <taxon>Nematoda</taxon>
        <taxon>Chromadorea</taxon>
        <taxon>Rhabditida</taxon>
        <taxon>Tylenchina</taxon>
        <taxon>Tylenchomorpha</taxon>
        <taxon>Aphelenchoidea</taxon>
        <taxon>Aphelenchoididae</taxon>
        <taxon>Bursaphelenchus</taxon>
    </lineage>
</organism>
<accession>A0A811KYU9</accession>
<feature type="domain" description="Cytidyltransferase-like" evidence="12">
    <location>
        <begin position="10"/>
        <end position="134"/>
    </location>
</feature>